<dbReference type="CDD" id="cd11558">
    <property type="entry name" value="W2_eIF2B_epsilon"/>
    <property type="match status" value="1"/>
</dbReference>
<keyword evidence="5 13" id="KW-0396">Initiation factor</keyword>
<dbReference type="Gene3D" id="3.90.550.10">
    <property type="entry name" value="Spore Coat Polysaccharide Biosynthesis Protein SpsA, Chain A"/>
    <property type="match status" value="1"/>
</dbReference>
<comment type="caution">
    <text evidence="13">The sequence shown here is derived from an EMBL/GenBank/DDBJ whole genome shotgun (WGS) entry which is preliminary data.</text>
</comment>
<dbReference type="Pfam" id="PF00483">
    <property type="entry name" value="NTP_transferase"/>
    <property type="match status" value="1"/>
</dbReference>
<dbReference type="InterPro" id="IPR035543">
    <property type="entry name" value="eIF-2B_epsilon_N"/>
</dbReference>
<dbReference type="Pfam" id="PF25084">
    <property type="entry name" value="LbH_EIF2B"/>
    <property type="match status" value="1"/>
</dbReference>
<reference evidence="13 14" key="1">
    <citation type="submission" date="2015-04" db="EMBL/GenBank/DDBJ databases">
        <title>Genome sequence of Ceratocystis platani, a major pathogen of plane trees.</title>
        <authorList>
            <person name="Belbahri L."/>
        </authorList>
    </citation>
    <scope>NUCLEOTIDE SEQUENCE [LARGE SCALE GENOMIC DNA]</scope>
    <source>
        <strain evidence="13 14">CFO</strain>
    </source>
</reference>
<evidence type="ECO:0000256" key="9">
    <source>
        <dbReference type="ARBA" id="ARBA00044345"/>
    </source>
</evidence>
<dbReference type="FunFam" id="3.90.550.10:FF:000066">
    <property type="entry name" value="Translation initiation factor eIF-2B subunit epsilon"/>
    <property type="match status" value="1"/>
</dbReference>
<dbReference type="GO" id="GO:0003743">
    <property type="term" value="F:translation initiation factor activity"/>
    <property type="evidence" value="ECO:0007669"/>
    <property type="project" value="UniProtKB-KW"/>
</dbReference>
<evidence type="ECO:0000256" key="5">
    <source>
        <dbReference type="ARBA" id="ARBA00022540"/>
    </source>
</evidence>
<dbReference type="Gene3D" id="2.160.10.10">
    <property type="entry name" value="Hexapeptide repeat proteins"/>
    <property type="match status" value="2"/>
</dbReference>
<dbReference type="GO" id="GO:0006446">
    <property type="term" value="P:regulation of translational initiation"/>
    <property type="evidence" value="ECO:0007669"/>
    <property type="project" value="EnsemblFungi"/>
</dbReference>
<evidence type="ECO:0000256" key="3">
    <source>
        <dbReference type="ARBA" id="ARBA00018601"/>
    </source>
</evidence>
<dbReference type="PANTHER" id="PTHR45887:SF1">
    <property type="entry name" value="TRANSLATION INITIATION FACTOR EIF-2B SUBUNIT EPSILON"/>
    <property type="match status" value="1"/>
</dbReference>
<organism evidence="13 14">
    <name type="scientific">Ceratocystis fimbriata f. sp. platani</name>
    <dbReference type="NCBI Taxonomy" id="88771"/>
    <lineage>
        <taxon>Eukaryota</taxon>
        <taxon>Fungi</taxon>
        <taxon>Dikarya</taxon>
        <taxon>Ascomycota</taxon>
        <taxon>Pezizomycotina</taxon>
        <taxon>Sordariomycetes</taxon>
        <taxon>Hypocreomycetidae</taxon>
        <taxon>Microascales</taxon>
        <taxon>Ceratocystidaceae</taxon>
        <taxon>Ceratocystis</taxon>
    </lineage>
</organism>
<keyword evidence="4" id="KW-0963">Cytoplasm</keyword>
<dbReference type="GO" id="GO:0005851">
    <property type="term" value="C:eukaryotic translation initiation factor 2B complex"/>
    <property type="evidence" value="ECO:0007669"/>
    <property type="project" value="EnsemblFungi"/>
</dbReference>
<comment type="subunit">
    <text evidence="10">Component of the translation initiation factor 2B (eIF2B) complex which is a heterodecamer of two sets of five different subunits: alpha, beta, gamma, delta and epsilon. Subunits alpha, beta and delta comprise a regulatory subcomplex and subunits epsilon and gamma comprise a catalytic subcomplex. Within the complex, the hexameric regulatory complex resides at the center, with the two heterodimeric catalytic subcomplexes bound on opposite sides.</text>
</comment>
<evidence type="ECO:0000256" key="1">
    <source>
        <dbReference type="ARBA" id="ARBA00004514"/>
    </source>
</evidence>
<dbReference type="GO" id="GO:0005829">
    <property type="term" value="C:cytosol"/>
    <property type="evidence" value="ECO:0007669"/>
    <property type="project" value="UniProtKB-SubCell"/>
</dbReference>
<evidence type="ECO:0000256" key="8">
    <source>
        <dbReference type="ARBA" id="ARBA00044144"/>
    </source>
</evidence>
<evidence type="ECO:0000256" key="2">
    <source>
        <dbReference type="ARBA" id="ARBA00007878"/>
    </source>
</evidence>
<evidence type="ECO:0000256" key="4">
    <source>
        <dbReference type="ARBA" id="ARBA00022490"/>
    </source>
</evidence>
<dbReference type="InterPro" id="IPR016024">
    <property type="entry name" value="ARM-type_fold"/>
</dbReference>
<dbReference type="Pfam" id="PF02020">
    <property type="entry name" value="W2"/>
    <property type="match status" value="1"/>
</dbReference>
<evidence type="ECO:0000313" key="14">
    <source>
        <dbReference type="Proteomes" id="UP000034841"/>
    </source>
</evidence>
<comment type="similarity">
    <text evidence="2">Belongs to the eIF-2B gamma/epsilon subunits family.</text>
</comment>
<dbReference type="CDD" id="cd04197">
    <property type="entry name" value="eIF-2B_epsilon_N"/>
    <property type="match status" value="1"/>
</dbReference>
<evidence type="ECO:0000256" key="7">
    <source>
        <dbReference type="ARBA" id="ARBA00031190"/>
    </source>
</evidence>
<dbReference type="GO" id="GO:0002183">
    <property type="term" value="P:cytoplasmic translational initiation"/>
    <property type="evidence" value="ECO:0007669"/>
    <property type="project" value="EnsemblFungi"/>
</dbReference>
<accession>A0A0F8D1M2</accession>
<evidence type="ECO:0000259" key="12">
    <source>
        <dbReference type="PROSITE" id="PS51363"/>
    </source>
</evidence>
<evidence type="ECO:0000256" key="10">
    <source>
        <dbReference type="ARBA" id="ARBA00046432"/>
    </source>
</evidence>
<dbReference type="SMART" id="SM00515">
    <property type="entry name" value="eIF5C"/>
    <property type="match status" value="1"/>
</dbReference>
<dbReference type="InterPro" id="IPR056764">
    <property type="entry name" value="LbH_EIF2B3/5"/>
</dbReference>
<dbReference type="PROSITE" id="PS51363">
    <property type="entry name" value="W2"/>
    <property type="match status" value="1"/>
</dbReference>
<dbReference type="InterPro" id="IPR029044">
    <property type="entry name" value="Nucleotide-diphossugar_trans"/>
</dbReference>
<name>A0A0F8D1M2_CERFI</name>
<dbReference type="EMBL" id="LBBL01000033">
    <property type="protein sequence ID" value="KKF96647.1"/>
    <property type="molecule type" value="Genomic_DNA"/>
</dbReference>
<dbReference type="AlphaFoldDB" id="A0A0F8D1M2"/>
<dbReference type="PANTHER" id="PTHR45887">
    <property type="entry name" value="TRANSLATION INITIATION FACTOR EIF-2B SUBUNIT EPSILON"/>
    <property type="match status" value="1"/>
</dbReference>
<proteinExistence type="inferred from homology"/>
<dbReference type="InterPro" id="IPR003307">
    <property type="entry name" value="W2_domain"/>
</dbReference>
<dbReference type="GO" id="GO:0031369">
    <property type="term" value="F:translation initiation factor binding"/>
    <property type="evidence" value="ECO:0007669"/>
    <property type="project" value="InterPro"/>
</dbReference>
<protein>
    <recommendedName>
        <fullName evidence="3">Mannose-1-phosphate guanyltransferase</fullName>
    </recommendedName>
    <alternativeName>
        <fullName evidence="7">GDP-mannose pyrophosphorylase</fullName>
    </alternativeName>
    <alternativeName>
        <fullName evidence="6">GTP-mannose-1-phosphate guanylyltransferase</fullName>
    </alternativeName>
    <alternativeName>
        <fullName evidence="8">Translation initiation factor eIF2B subunit epsilon</fullName>
    </alternativeName>
    <alternativeName>
        <fullName evidence="9">eIF2B GDP-GTP exchange factor subunit epsilon</fullName>
    </alternativeName>
</protein>
<dbReference type="SUPFAM" id="SSF53448">
    <property type="entry name" value="Nucleotide-diphospho-sugar transferases"/>
    <property type="match status" value="1"/>
</dbReference>
<feature type="region of interest" description="Disordered" evidence="11">
    <location>
        <begin position="707"/>
        <end position="733"/>
    </location>
</feature>
<dbReference type="InterPro" id="IPR051956">
    <property type="entry name" value="eIF2B_epsilon"/>
</dbReference>
<dbReference type="OrthoDB" id="424572at2759"/>
<feature type="domain" description="W2" evidence="12">
    <location>
        <begin position="536"/>
        <end position="717"/>
    </location>
</feature>
<sequence>MSSKGKNASKAKKGKAETKAEDVLQAVILADSFQSRFKPLTLDRPRCLLPLANTPLIEYTLEFLAMNGVQEVYIYCGNHVDQVEKYIAESRWAPNSLRSPFTTISFVRITDARSTGDILRDLDKRGLIDGDFILVHGDLVSNISLEKALAAHKARRTENSANIMTVVLRTAGSVPHRSQAPAITPVFTVDTKTHRCLTYDEISATQETDNHHRLLLDYDLLGELSTDYQVRSDLIDPEIDICTPDVLALWSESFDYELPRKNFLQGVLKDWELNGKAIHAEILDSGYAARARNLIMYNAISRDIMGRWTFPFVPDCNLFPGQNYQADIRHGNVVELGAQIDATSKVSQSVVAGKTVVGPNAVVLGSFIGRGCRIGKGARIENSHVWDGTTIEEGAVILHSLVAGNGAKIGKNAALREGSLLSFGVCIGEGSVVPSDTVLALEKHTNGRKGDPAVVGSESNAAQYVDPEDEDLDEDDPALTLKTLVYRPRRDSLASISTIHSYESDSEFDDDESGDFKSHGSRQRLYSFTSDGSGSRQDTGFHGDAVQGLLDTLRGEGGDFDAAKLEFMGLRLSQNASDIAVRKAIATAFAYRAAELVEESGLEPTKAVEKALTGRPGSAKFLGDVGVGGSQVADQRDLSLALHRAFSSLRTVDVARRGVLLSATLQKLYDLDIIEEDAILAWWADEKSQSDDLAPVREKCKILVEWLQTAEEEDSEEEEEDESEDEDDEDEDE</sequence>
<evidence type="ECO:0000313" key="13">
    <source>
        <dbReference type="EMBL" id="KKF96647.1"/>
    </source>
</evidence>
<keyword evidence="14" id="KW-1185">Reference proteome</keyword>
<evidence type="ECO:0000256" key="11">
    <source>
        <dbReference type="SAM" id="MobiDB-lite"/>
    </source>
</evidence>
<feature type="compositionally biased region" description="Acidic residues" evidence="11">
    <location>
        <begin position="710"/>
        <end position="733"/>
    </location>
</feature>
<gene>
    <name evidence="13" type="primary">tif225</name>
    <name evidence="13" type="ORF">CFO_g995</name>
</gene>
<evidence type="ECO:0000256" key="6">
    <source>
        <dbReference type="ARBA" id="ARBA00030179"/>
    </source>
</evidence>
<dbReference type="Gene3D" id="1.25.40.180">
    <property type="match status" value="1"/>
</dbReference>
<dbReference type="InterPro" id="IPR044123">
    <property type="entry name" value="W2_eIF2B_epsilon"/>
</dbReference>
<dbReference type="InterPro" id="IPR005835">
    <property type="entry name" value="NTP_transferase_dom"/>
</dbReference>
<comment type="subcellular location">
    <subcellularLocation>
        <location evidence="1">Cytoplasm</location>
        <location evidence="1">Cytosol</location>
    </subcellularLocation>
</comment>
<dbReference type="Proteomes" id="UP000034841">
    <property type="component" value="Unassembled WGS sequence"/>
</dbReference>
<keyword evidence="5 13" id="KW-0648">Protein biosynthesis</keyword>
<dbReference type="SUPFAM" id="SSF48371">
    <property type="entry name" value="ARM repeat"/>
    <property type="match status" value="1"/>
</dbReference>
<dbReference type="GO" id="GO:0005085">
    <property type="term" value="F:guanyl-nucleotide exchange factor activity"/>
    <property type="evidence" value="ECO:0007669"/>
    <property type="project" value="EnsemblFungi"/>
</dbReference>